<feature type="region of interest" description="Disordered" evidence="1">
    <location>
        <begin position="1"/>
        <end position="22"/>
    </location>
</feature>
<dbReference type="OrthoDB" id="10572687at2759"/>
<evidence type="ECO:0000313" key="5">
    <source>
        <dbReference type="Proteomes" id="UP000507245"/>
    </source>
</evidence>
<dbReference type="Proteomes" id="UP000507245">
    <property type="component" value="Unassembled WGS sequence"/>
</dbReference>
<evidence type="ECO:0000313" key="2">
    <source>
        <dbReference type="EMBL" id="CAB4290958.1"/>
    </source>
</evidence>
<proteinExistence type="predicted"/>
<protein>
    <submittedName>
        <fullName evidence="3">Uncharacterized protein</fullName>
    </submittedName>
</protein>
<evidence type="ECO:0000313" key="4">
    <source>
        <dbReference type="Proteomes" id="UP000507222"/>
    </source>
</evidence>
<reference evidence="3 4" key="2">
    <citation type="submission" date="2020-05" db="EMBL/GenBank/DDBJ databases">
        <authorList>
            <person name="Campoy J."/>
            <person name="Schneeberger K."/>
            <person name="Spophaly S."/>
        </authorList>
    </citation>
    <scope>NUCLEOTIDE SEQUENCE [LARGE SCALE GENOMIC DNA]</scope>
    <source>
        <strain evidence="3">PruArmRojPasFocal</strain>
    </source>
</reference>
<evidence type="ECO:0000313" key="3">
    <source>
        <dbReference type="EMBL" id="CAB4321277.1"/>
    </source>
</evidence>
<accession>A0A6J5YA29</accession>
<dbReference type="AlphaFoldDB" id="A0A6J5YA29"/>
<gene>
    <name evidence="2" type="ORF">CURHAP_LOCUS51145</name>
    <name evidence="3" type="ORF">ORAREDHAP_LOCUS50418</name>
</gene>
<reference evidence="5" key="1">
    <citation type="journal article" date="2020" name="Genome Biol.">
        <title>Gamete binning: chromosome-level and haplotype-resolved genome assembly enabled by high-throughput single-cell sequencing of gamete genomes.</title>
        <authorList>
            <person name="Campoy J.A."/>
            <person name="Sun H."/>
            <person name="Goel M."/>
            <person name="Jiao W.-B."/>
            <person name="Folz-Donahue K."/>
            <person name="Wang N."/>
            <person name="Rubio M."/>
            <person name="Liu C."/>
            <person name="Kukat C."/>
            <person name="Ruiz D."/>
            <person name="Huettel B."/>
            <person name="Schneeberger K."/>
        </authorList>
    </citation>
    <scope>NUCLEOTIDE SEQUENCE [LARGE SCALE GENOMIC DNA]</scope>
    <source>
        <strain evidence="5">cv. Rojo Pasion</strain>
    </source>
</reference>
<sequence length="100" mass="10988">MGSGNSRNRVGLSKSPSSDVPVRKEYSSLSYIPNIGKGKKTRKIGEKEIGLSLIFDGYECHEIPAYLQSHLFNNIITEPDFLVDITSAVRGGYLPSKLLS</sequence>
<name>A0A6J5YA29_PRUAR</name>
<dbReference type="EMBL" id="CAEKDK010000008">
    <property type="protein sequence ID" value="CAB4290958.1"/>
    <property type="molecule type" value="Genomic_DNA"/>
</dbReference>
<dbReference type="Proteomes" id="UP000507222">
    <property type="component" value="Unassembled WGS sequence"/>
</dbReference>
<feature type="compositionally biased region" description="Polar residues" evidence="1">
    <location>
        <begin position="1"/>
        <end position="18"/>
    </location>
</feature>
<keyword evidence="5" id="KW-1185">Reference proteome</keyword>
<evidence type="ECO:0000256" key="1">
    <source>
        <dbReference type="SAM" id="MobiDB-lite"/>
    </source>
</evidence>
<dbReference type="EMBL" id="CAEKKB010000008">
    <property type="protein sequence ID" value="CAB4321277.1"/>
    <property type="molecule type" value="Genomic_DNA"/>
</dbReference>
<organism evidence="3 5">
    <name type="scientific">Prunus armeniaca</name>
    <name type="common">Apricot</name>
    <name type="synonym">Armeniaca vulgaris</name>
    <dbReference type="NCBI Taxonomy" id="36596"/>
    <lineage>
        <taxon>Eukaryota</taxon>
        <taxon>Viridiplantae</taxon>
        <taxon>Streptophyta</taxon>
        <taxon>Embryophyta</taxon>
        <taxon>Tracheophyta</taxon>
        <taxon>Spermatophyta</taxon>
        <taxon>Magnoliopsida</taxon>
        <taxon>eudicotyledons</taxon>
        <taxon>Gunneridae</taxon>
        <taxon>Pentapetalae</taxon>
        <taxon>rosids</taxon>
        <taxon>fabids</taxon>
        <taxon>Rosales</taxon>
        <taxon>Rosaceae</taxon>
        <taxon>Amygdaloideae</taxon>
        <taxon>Amygdaleae</taxon>
        <taxon>Prunus</taxon>
    </lineage>
</organism>